<dbReference type="RefSeq" id="WP_058874910.1">
    <property type="nucleotide sequence ID" value="NZ_LQBK01000038.1"/>
</dbReference>
<feature type="transmembrane region" description="Helical" evidence="1">
    <location>
        <begin position="105"/>
        <end position="129"/>
    </location>
</feature>
<evidence type="ECO:0000313" key="3">
    <source>
        <dbReference type="Proteomes" id="UP000053512"/>
    </source>
</evidence>
<dbReference type="InterPro" id="IPR021414">
    <property type="entry name" value="DUF3054"/>
</dbReference>
<reference evidence="3" key="1">
    <citation type="submission" date="2015-12" db="EMBL/GenBank/DDBJ databases">
        <authorList>
            <person name="Nair G.R."/>
            <person name="Kaur G."/>
            <person name="Mayilraj S."/>
        </authorList>
    </citation>
    <scope>NUCLEOTIDE SEQUENCE [LARGE SCALE GENOMIC DNA]</scope>
    <source>
        <strain evidence="3">CD08_4</strain>
    </source>
</reference>
<dbReference type="Proteomes" id="UP000053512">
    <property type="component" value="Unassembled WGS sequence"/>
</dbReference>
<accession>A0A0W8I4C7</accession>
<dbReference type="STRING" id="136273.GY22_16555"/>
<dbReference type="Pfam" id="PF11255">
    <property type="entry name" value="DUF3054"/>
    <property type="match status" value="1"/>
</dbReference>
<organism evidence="2 3">
    <name type="scientific">Kocuria rosea subsp. polaris</name>
    <dbReference type="NCBI Taxonomy" id="136273"/>
    <lineage>
        <taxon>Bacteria</taxon>
        <taxon>Bacillati</taxon>
        <taxon>Actinomycetota</taxon>
        <taxon>Actinomycetes</taxon>
        <taxon>Micrococcales</taxon>
        <taxon>Micrococcaceae</taxon>
        <taxon>Kocuria</taxon>
    </lineage>
</organism>
<keyword evidence="1" id="KW-1133">Transmembrane helix</keyword>
<feature type="transmembrane region" description="Helical" evidence="1">
    <location>
        <begin position="82"/>
        <end position="99"/>
    </location>
</feature>
<comment type="caution">
    <text evidence="2">The sequence shown here is derived from an EMBL/GenBank/DDBJ whole genome shotgun (WGS) entry which is preliminary data.</text>
</comment>
<keyword evidence="1" id="KW-0812">Transmembrane</keyword>
<dbReference type="EMBL" id="LQBK01000038">
    <property type="protein sequence ID" value="KUG52881.1"/>
    <property type="molecule type" value="Genomic_DNA"/>
</dbReference>
<dbReference type="AlphaFoldDB" id="A0A0W8I4C7"/>
<name>A0A0W8I4C7_KOCRO</name>
<keyword evidence="1" id="KW-0472">Membrane</keyword>
<feature type="transmembrane region" description="Helical" evidence="1">
    <location>
        <begin position="50"/>
        <end position="70"/>
    </location>
</feature>
<protein>
    <recommendedName>
        <fullName evidence="4">DUF3054 domain-containing protein</fullName>
    </recommendedName>
</protein>
<dbReference type="OrthoDB" id="3698172at2"/>
<feature type="transmembrane region" description="Helical" evidence="1">
    <location>
        <begin position="21"/>
        <end position="38"/>
    </location>
</feature>
<proteinExistence type="predicted"/>
<evidence type="ECO:0000256" key="1">
    <source>
        <dbReference type="SAM" id="Phobius"/>
    </source>
</evidence>
<evidence type="ECO:0008006" key="4">
    <source>
        <dbReference type="Google" id="ProtNLM"/>
    </source>
</evidence>
<evidence type="ECO:0000313" key="2">
    <source>
        <dbReference type="EMBL" id="KUG52881.1"/>
    </source>
</evidence>
<gene>
    <name evidence="2" type="ORF">AVL61_11690</name>
</gene>
<sequence>MHTSAPHTALPEQRAAVPGPWIGALTADVLLVLVFAGLGRRTHALDAAGLLSTAWPFLAGLLLGWLVWRVHRTPFGVWPRGVALWLTTVAVGMGLRLAVGEGTAPSFVVVTLVVLGIFLLGHRTLVLVLRRARARRSG</sequence>